<dbReference type="GO" id="GO:0008477">
    <property type="term" value="F:purine nucleosidase activity"/>
    <property type="evidence" value="ECO:0007669"/>
    <property type="project" value="UniProtKB-EC"/>
</dbReference>
<dbReference type="SUPFAM" id="SSF53590">
    <property type="entry name" value="Nucleoside hydrolase"/>
    <property type="match status" value="1"/>
</dbReference>
<dbReference type="AlphaFoldDB" id="A0A1D7QZL1"/>
<protein>
    <submittedName>
        <fullName evidence="4">Pyrimidine-specific ribonucleoside hydrolase rihB</fullName>
        <ecNumber evidence="4">3.2.2.1</ecNumber>
    </submittedName>
</protein>
<evidence type="ECO:0000256" key="2">
    <source>
        <dbReference type="ARBA" id="ARBA00023295"/>
    </source>
</evidence>
<dbReference type="EMBL" id="CP012502">
    <property type="protein sequence ID" value="AOM84442.1"/>
    <property type="molecule type" value="Genomic_DNA"/>
</dbReference>
<evidence type="ECO:0000313" key="5">
    <source>
        <dbReference type="Proteomes" id="UP000094463"/>
    </source>
</evidence>
<evidence type="ECO:0000259" key="3">
    <source>
        <dbReference type="Pfam" id="PF01156"/>
    </source>
</evidence>
<dbReference type="InterPro" id="IPR001910">
    <property type="entry name" value="Inosine/uridine_hydrolase_dom"/>
</dbReference>
<accession>A0A1D7QZL1</accession>
<dbReference type="Gene3D" id="3.90.245.10">
    <property type="entry name" value="Ribonucleoside hydrolase-like"/>
    <property type="match status" value="1"/>
</dbReference>
<proteinExistence type="predicted"/>
<sequence>MTKRKIIIDTDPGIDDTYAIIAALSYAGFDVLGITVVAGNVGLEPCVNNALGIVKLMDADCKVYPGAEGSLNQLREESGYELKTTVHGESGLGSVTLTPDLTKKSDTHAVDFILETVKAHPDEVEIISLGPMTNLALAIEKDRNTMKQVKTIWSMGGGVHLGNRTPVAEFNYWFDPEAVKETYDLGEDIEINMIGLDITHQTQITLDDLFFLRTECGEIGQILSRIAEHYQDMYWKFIKQTGVIIHDLVAVMTAIDPTLTDKFDILVGVNLQIETEGICKGQTVVQKHQSLFAEAGLAKNANVYMDIDPIAFKKAFMKLCFPEAYDDYRRYILKEKHG</sequence>
<dbReference type="InterPro" id="IPR023186">
    <property type="entry name" value="IUNH"/>
</dbReference>
<organism evidence="4 5">
    <name type="scientific">Salisediminibacterium beveridgei</name>
    <dbReference type="NCBI Taxonomy" id="632773"/>
    <lineage>
        <taxon>Bacteria</taxon>
        <taxon>Bacillati</taxon>
        <taxon>Bacillota</taxon>
        <taxon>Bacilli</taxon>
        <taxon>Bacillales</taxon>
        <taxon>Bacillaceae</taxon>
        <taxon>Salisediminibacterium</taxon>
    </lineage>
</organism>
<dbReference type="Pfam" id="PF01156">
    <property type="entry name" value="IU_nuc_hydro"/>
    <property type="match status" value="1"/>
</dbReference>
<reference evidence="4 5" key="1">
    <citation type="submission" date="2015-08" db="EMBL/GenBank/DDBJ databases">
        <title>The complete genome sequence of Bacillus beveridgei MLTeJB.</title>
        <authorList>
            <person name="Hanson T.E."/>
            <person name="Mesa C."/>
            <person name="Basesman S.M."/>
            <person name="Oremland R.S."/>
        </authorList>
    </citation>
    <scope>NUCLEOTIDE SEQUENCE [LARGE SCALE GENOMIC DNA]</scope>
    <source>
        <strain evidence="4 5">MLTeJB</strain>
    </source>
</reference>
<dbReference type="PATRIC" id="fig|632773.3.peg.3270"/>
<keyword evidence="1 4" id="KW-0378">Hydrolase</keyword>
<dbReference type="RefSeq" id="WP_069366323.1">
    <property type="nucleotide sequence ID" value="NZ_CP012502.1"/>
</dbReference>
<name>A0A1D7QZL1_9BACI</name>
<evidence type="ECO:0000313" key="4">
    <source>
        <dbReference type="EMBL" id="AOM84442.1"/>
    </source>
</evidence>
<evidence type="ECO:0000256" key="1">
    <source>
        <dbReference type="ARBA" id="ARBA00022801"/>
    </source>
</evidence>
<gene>
    <name evidence="4" type="primary">rihB</name>
    <name evidence="4" type="ORF">BBEV_3125</name>
</gene>
<dbReference type="GO" id="GO:0005829">
    <property type="term" value="C:cytosol"/>
    <property type="evidence" value="ECO:0007669"/>
    <property type="project" value="TreeGrafter"/>
</dbReference>
<keyword evidence="5" id="KW-1185">Reference proteome</keyword>
<dbReference type="InterPro" id="IPR036452">
    <property type="entry name" value="Ribo_hydro-like"/>
</dbReference>
<dbReference type="PANTHER" id="PTHR12304">
    <property type="entry name" value="INOSINE-URIDINE PREFERRING NUCLEOSIDE HYDROLASE"/>
    <property type="match status" value="1"/>
</dbReference>
<keyword evidence="2 4" id="KW-0326">Glycosidase</keyword>
<dbReference type="GO" id="GO:0006152">
    <property type="term" value="P:purine nucleoside catabolic process"/>
    <property type="evidence" value="ECO:0007669"/>
    <property type="project" value="TreeGrafter"/>
</dbReference>
<dbReference type="KEGG" id="bbev:BBEV_3125"/>
<dbReference type="EC" id="3.2.2.1" evidence="4"/>
<dbReference type="STRING" id="632773.BBEV_3125"/>
<feature type="domain" description="Inosine/uridine-preferring nucleoside hydrolase" evidence="3">
    <location>
        <begin position="6"/>
        <end position="313"/>
    </location>
</feature>
<dbReference type="Proteomes" id="UP000094463">
    <property type="component" value="Chromosome"/>
</dbReference>
<dbReference type="PANTHER" id="PTHR12304:SF4">
    <property type="entry name" value="URIDINE NUCLEOSIDASE"/>
    <property type="match status" value="1"/>
</dbReference>